<gene>
    <name evidence="10" type="ORF">LRS13_15370</name>
</gene>
<dbReference type="InterPro" id="IPR002549">
    <property type="entry name" value="AI-2E-like"/>
</dbReference>
<keyword evidence="7 9" id="KW-0472">Membrane</keyword>
<proteinExistence type="inferred from homology"/>
<dbReference type="PANTHER" id="PTHR21716:SF53">
    <property type="entry name" value="PERMEASE PERM-RELATED"/>
    <property type="match status" value="1"/>
</dbReference>
<feature type="transmembrane region" description="Helical" evidence="9">
    <location>
        <begin position="244"/>
        <end position="264"/>
    </location>
</feature>
<evidence type="ECO:0000256" key="5">
    <source>
        <dbReference type="ARBA" id="ARBA00022692"/>
    </source>
</evidence>
<feature type="compositionally biased region" description="Polar residues" evidence="8">
    <location>
        <begin position="1"/>
        <end position="11"/>
    </location>
</feature>
<sequence length="397" mass="41777">MSSRPSPTSSDEVPVLPATATTPEGAPAGRRPVTVPRSLAVLSELGWRFLVCVAALVVIVYGLWQLRLVLLPVFIAMLAATLLGPPAMWLRHRGVHRTVATFLVYVGGLTILAGVLWLIIPATIHEFDELGVQVGGGIDEVGDWLATGPFGLSETEVQDAIDELSNRVQDSAEDIASGVYTGALVAVQVLAGILITFVVTFFLVRDGDRIWDWAVRLAPHRRRETIHAAGEEGWRVLSAFVRGITIIATIDAVAIGLALWIIGVPLVMPLALLTFVLAFIPFIGAFTAGAAAALVALVSNGWVDAVLVIAAVTAIQQLEGDLLYPVIVGKTVELHPVAILVCVGAGGILGGIIGAFLAVPVAALVATVIPLVRREVALSHALDPPAQPDEPSEIVLP</sequence>
<evidence type="ECO:0000256" key="1">
    <source>
        <dbReference type="ARBA" id="ARBA00004651"/>
    </source>
</evidence>
<keyword evidence="4" id="KW-1003">Cell membrane</keyword>
<evidence type="ECO:0000256" key="9">
    <source>
        <dbReference type="SAM" id="Phobius"/>
    </source>
</evidence>
<feature type="transmembrane region" description="Helical" evidence="9">
    <location>
        <begin position="102"/>
        <end position="120"/>
    </location>
</feature>
<keyword evidence="5 9" id="KW-0812">Transmembrane</keyword>
<feature type="region of interest" description="Disordered" evidence="8">
    <location>
        <begin position="1"/>
        <end position="30"/>
    </location>
</feature>
<accession>A0ABY5PBV4</accession>
<comment type="similarity">
    <text evidence="2">Belongs to the autoinducer-2 exporter (AI-2E) (TC 2.A.86) family.</text>
</comment>
<feature type="transmembrane region" description="Helical" evidence="9">
    <location>
        <begin position="301"/>
        <end position="318"/>
    </location>
</feature>
<organism evidence="10 11">
    <name type="scientific">Svornostia abyssi</name>
    <dbReference type="NCBI Taxonomy" id="2898438"/>
    <lineage>
        <taxon>Bacteria</taxon>
        <taxon>Bacillati</taxon>
        <taxon>Actinomycetota</taxon>
        <taxon>Thermoleophilia</taxon>
        <taxon>Solirubrobacterales</taxon>
        <taxon>Baekduiaceae</taxon>
        <taxon>Svornostia</taxon>
    </lineage>
</organism>
<keyword evidence="3" id="KW-0813">Transport</keyword>
<reference evidence="11" key="1">
    <citation type="submission" date="2021-11" db="EMBL/GenBank/DDBJ databases">
        <title>Cultivation dependent microbiological survey of springs from the worlds oldest radium mine currently devoted to the extraction of radon-saturated water.</title>
        <authorList>
            <person name="Kapinusova G."/>
            <person name="Smrhova T."/>
            <person name="Strejcek M."/>
            <person name="Suman J."/>
            <person name="Jani K."/>
            <person name="Pajer P."/>
            <person name="Uhlik O."/>
        </authorList>
    </citation>
    <scope>NUCLEOTIDE SEQUENCE [LARGE SCALE GENOMIC DNA]</scope>
    <source>
        <strain evidence="11">J379</strain>
    </source>
</reference>
<dbReference type="EMBL" id="CP088295">
    <property type="protein sequence ID" value="UUY02093.1"/>
    <property type="molecule type" value="Genomic_DNA"/>
</dbReference>
<evidence type="ECO:0000256" key="2">
    <source>
        <dbReference type="ARBA" id="ARBA00009773"/>
    </source>
</evidence>
<evidence type="ECO:0000256" key="7">
    <source>
        <dbReference type="ARBA" id="ARBA00023136"/>
    </source>
</evidence>
<protein>
    <submittedName>
        <fullName evidence="10">AI-2E family transporter</fullName>
    </submittedName>
</protein>
<feature type="transmembrane region" description="Helical" evidence="9">
    <location>
        <begin position="338"/>
        <end position="369"/>
    </location>
</feature>
<evidence type="ECO:0000256" key="6">
    <source>
        <dbReference type="ARBA" id="ARBA00022989"/>
    </source>
</evidence>
<evidence type="ECO:0000256" key="8">
    <source>
        <dbReference type="SAM" id="MobiDB-lite"/>
    </source>
</evidence>
<feature type="transmembrane region" description="Helical" evidence="9">
    <location>
        <begin position="270"/>
        <end position="294"/>
    </location>
</feature>
<dbReference type="Proteomes" id="UP001058860">
    <property type="component" value="Chromosome"/>
</dbReference>
<feature type="transmembrane region" description="Helical" evidence="9">
    <location>
        <begin position="45"/>
        <end position="64"/>
    </location>
</feature>
<keyword evidence="11" id="KW-1185">Reference proteome</keyword>
<evidence type="ECO:0000313" key="10">
    <source>
        <dbReference type="EMBL" id="UUY02093.1"/>
    </source>
</evidence>
<comment type="subcellular location">
    <subcellularLocation>
        <location evidence="1">Cell membrane</location>
        <topology evidence="1">Multi-pass membrane protein</topology>
    </subcellularLocation>
</comment>
<dbReference type="PANTHER" id="PTHR21716">
    <property type="entry name" value="TRANSMEMBRANE PROTEIN"/>
    <property type="match status" value="1"/>
</dbReference>
<name>A0ABY5PBV4_9ACTN</name>
<evidence type="ECO:0000256" key="4">
    <source>
        <dbReference type="ARBA" id="ARBA00022475"/>
    </source>
</evidence>
<evidence type="ECO:0000256" key="3">
    <source>
        <dbReference type="ARBA" id="ARBA00022448"/>
    </source>
</evidence>
<keyword evidence="6 9" id="KW-1133">Transmembrane helix</keyword>
<feature type="transmembrane region" description="Helical" evidence="9">
    <location>
        <begin position="70"/>
        <end position="90"/>
    </location>
</feature>
<dbReference type="Pfam" id="PF01594">
    <property type="entry name" value="AI-2E_transport"/>
    <property type="match status" value="1"/>
</dbReference>
<feature type="compositionally biased region" description="Low complexity" evidence="8">
    <location>
        <begin position="17"/>
        <end position="29"/>
    </location>
</feature>
<dbReference type="RefSeq" id="WP_353862627.1">
    <property type="nucleotide sequence ID" value="NZ_CP088295.1"/>
</dbReference>
<feature type="transmembrane region" description="Helical" evidence="9">
    <location>
        <begin position="179"/>
        <end position="204"/>
    </location>
</feature>
<evidence type="ECO:0000313" key="11">
    <source>
        <dbReference type="Proteomes" id="UP001058860"/>
    </source>
</evidence>